<dbReference type="EMBL" id="JGZI01000009">
    <property type="protein sequence ID" value="KFI81942.1"/>
    <property type="molecule type" value="Genomic_DNA"/>
</dbReference>
<dbReference type="AlphaFoldDB" id="A0A087CF92"/>
<dbReference type="RefSeq" id="WP_033498125.1">
    <property type="nucleotide sequence ID" value="NZ_JGZI01000009.1"/>
</dbReference>
<organism evidence="2 3">
    <name type="scientific">Bifidobacterium psychraerophilum</name>
    <dbReference type="NCBI Taxonomy" id="218140"/>
    <lineage>
        <taxon>Bacteria</taxon>
        <taxon>Bacillati</taxon>
        <taxon>Actinomycetota</taxon>
        <taxon>Actinomycetes</taxon>
        <taxon>Bifidobacteriales</taxon>
        <taxon>Bifidobacteriaceae</taxon>
        <taxon>Bifidobacterium</taxon>
    </lineage>
</organism>
<protein>
    <submittedName>
        <fullName evidence="2">Uncharacterized protein</fullName>
    </submittedName>
</protein>
<sequence length="68" mass="7880">MTRKRKERKAPPQRLRGYRIEAQQRSDPDLHKLAQVFIGLAMQRARAERDTQKPDQPDAGQSPDDPVE</sequence>
<dbReference type="OrthoDB" id="5122806at2"/>
<evidence type="ECO:0000256" key="1">
    <source>
        <dbReference type="SAM" id="MobiDB-lite"/>
    </source>
</evidence>
<dbReference type="eggNOG" id="ENOG5031YM8">
    <property type="taxonomic scope" value="Bacteria"/>
</dbReference>
<name>A0A087CF92_9BIFI</name>
<comment type="caution">
    <text evidence="2">The sequence shown here is derived from an EMBL/GenBank/DDBJ whole genome shotgun (WGS) entry which is preliminary data.</text>
</comment>
<accession>A0A087CF92</accession>
<reference evidence="2 3" key="1">
    <citation type="submission" date="2014-03" db="EMBL/GenBank/DDBJ databases">
        <title>Genomics of Bifidobacteria.</title>
        <authorList>
            <person name="Ventura M."/>
            <person name="Milani C."/>
            <person name="Lugli G.A."/>
        </authorList>
    </citation>
    <scope>NUCLEOTIDE SEQUENCE [LARGE SCALE GENOMIC DNA]</scope>
    <source>
        <strain evidence="2 3">LMG 21775</strain>
    </source>
</reference>
<gene>
    <name evidence="2" type="ORF">BPSY_0790</name>
</gene>
<dbReference type="STRING" id="218140.BPSY_0790"/>
<evidence type="ECO:0000313" key="2">
    <source>
        <dbReference type="EMBL" id="KFI81942.1"/>
    </source>
</evidence>
<evidence type="ECO:0000313" key="3">
    <source>
        <dbReference type="Proteomes" id="UP000029050"/>
    </source>
</evidence>
<keyword evidence="3" id="KW-1185">Reference proteome</keyword>
<proteinExistence type="predicted"/>
<dbReference type="GeneID" id="98299995"/>
<dbReference type="Proteomes" id="UP000029050">
    <property type="component" value="Unassembled WGS sequence"/>
</dbReference>
<feature type="region of interest" description="Disordered" evidence="1">
    <location>
        <begin position="43"/>
        <end position="68"/>
    </location>
</feature>
<feature type="compositionally biased region" description="Basic and acidic residues" evidence="1">
    <location>
        <begin position="45"/>
        <end position="56"/>
    </location>
</feature>